<dbReference type="Gene3D" id="3.40.80.10">
    <property type="entry name" value="Peptidoglycan recognition protein-like"/>
    <property type="match status" value="1"/>
</dbReference>
<evidence type="ECO:0000256" key="2">
    <source>
        <dbReference type="ARBA" id="ARBA00022588"/>
    </source>
</evidence>
<evidence type="ECO:0000259" key="6">
    <source>
        <dbReference type="SMART" id="SM00701"/>
    </source>
</evidence>
<dbReference type="KEGG" id="foc:113210941"/>
<organism evidence="7 8">
    <name type="scientific">Frankliniella occidentalis</name>
    <name type="common">Western flower thrips</name>
    <name type="synonym">Euthrips occidentalis</name>
    <dbReference type="NCBI Taxonomy" id="133901"/>
    <lineage>
        <taxon>Eukaryota</taxon>
        <taxon>Metazoa</taxon>
        <taxon>Ecdysozoa</taxon>
        <taxon>Arthropoda</taxon>
        <taxon>Hexapoda</taxon>
        <taxon>Insecta</taxon>
        <taxon>Pterygota</taxon>
        <taxon>Neoptera</taxon>
        <taxon>Paraneoptera</taxon>
        <taxon>Thysanoptera</taxon>
        <taxon>Terebrantia</taxon>
        <taxon>Thripoidea</taxon>
        <taxon>Thripidae</taxon>
        <taxon>Frankliniella</taxon>
    </lineage>
</organism>
<feature type="signal peptide" evidence="4">
    <location>
        <begin position="1"/>
        <end position="17"/>
    </location>
</feature>
<dbReference type="Proteomes" id="UP000504606">
    <property type="component" value="Unplaced"/>
</dbReference>
<feature type="chain" id="PRO_5026823794" evidence="4">
    <location>
        <begin position="18"/>
        <end position="308"/>
    </location>
</feature>
<keyword evidence="3" id="KW-0391">Immunity</keyword>
<dbReference type="InterPro" id="IPR015510">
    <property type="entry name" value="PGRP"/>
</dbReference>
<dbReference type="InterPro" id="IPR036505">
    <property type="entry name" value="Amidase/PGRP_sf"/>
</dbReference>
<accession>A0A6J1SVM1</accession>
<comment type="similarity">
    <text evidence="1">Belongs to the N-acetylmuramoyl-L-alanine amidase 2 family.</text>
</comment>
<dbReference type="RefSeq" id="XP_026284927.1">
    <property type="nucleotide sequence ID" value="XM_026429142.2"/>
</dbReference>
<keyword evidence="7" id="KW-1185">Reference proteome</keyword>
<feature type="domain" description="Peptidoglycan recognition protein family" evidence="6">
    <location>
        <begin position="20"/>
        <end position="163"/>
    </location>
</feature>
<dbReference type="InterPro" id="IPR002502">
    <property type="entry name" value="Amidase_domain"/>
</dbReference>
<dbReference type="AlphaFoldDB" id="A0A6J1SVM1"/>
<dbReference type="GO" id="GO:0045087">
    <property type="term" value="P:innate immune response"/>
    <property type="evidence" value="ECO:0007669"/>
    <property type="project" value="UniProtKB-KW"/>
</dbReference>
<evidence type="ECO:0000259" key="5">
    <source>
        <dbReference type="SMART" id="SM00644"/>
    </source>
</evidence>
<dbReference type="GO" id="GO:0008270">
    <property type="term" value="F:zinc ion binding"/>
    <property type="evidence" value="ECO:0007669"/>
    <property type="project" value="InterPro"/>
</dbReference>
<dbReference type="SMART" id="SM00644">
    <property type="entry name" value="Ami_2"/>
    <property type="match status" value="1"/>
</dbReference>
<gene>
    <name evidence="8" type="primary">LOC113210941</name>
</gene>
<feature type="domain" description="N-acetylmuramoyl-L-alanine amidase" evidence="5">
    <location>
        <begin position="30"/>
        <end position="169"/>
    </location>
</feature>
<dbReference type="GO" id="GO:0009253">
    <property type="term" value="P:peptidoglycan catabolic process"/>
    <property type="evidence" value="ECO:0007669"/>
    <property type="project" value="InterPro"/>
</dbReference>
<dbReference type="OrthoDB" id="10001926at2759"/>
<dbReference type="GeneID" id="113210941"/>
<keyword evidence="2" id="KW-0399">Innate immunity</keyword>
<proteinExistence type="inferred from homology"/>
<dbReference type="PANTHER" id="PTHR11022:SF77">
    <property type="entry name" value="PEPTIDOGLYCAN-RECOGNITION PROTEIN LB"/>
    <property type="match status" value="1"/>
</dbReference>
<dbReference type="SUPFAM" id="SSF55846">
    <property type="entry name" value="N-acetylmuramoyl-L-alanine amidase-like"/>
    <property type="match status" value="1"/>
</dbReference>
<keyword evidence="4" id="KW-0732">Signal</keyword>
<dbReference type="SMART" id="SM00701">
    <property type="entry name" value="PGRP"/>
    <property type="match status" value="1"/>
</dbReference>
<sequence length="308" mass="32821">MFVDWMMAVLRFAAVASVCPRIVPRDEWGARPPKAVLEMHNPVSTVVIHHTYSPSYCASAAACEEAMRSMQTFHQNDRGWDDIGYSFAVGGDGRVYKGRGWNRVGAHAPPYNQDSIGITLIGDWTAQAPPKEMLDAVSWLIRCGVDTGRIAPDYQLIGHRQARDTACPGDGLFAVVRTMPRWTATPAPPKHHGLSAAAPAAPALDHLSSDLPIPAAAVPEAPAAATAAAAPVVLEVSATPSPAARAGTYDPSTPVASRDAVEVRQLNKRASLRAGSLWDRLVLIWEHEAARQESEAAAAASQDAVVVS</sequence>
<reference evidence="8" key="1">
    <citation type="journal article" date="2018" name="Proc. Natl. Acad. Sci. U.S.A.">
        <title>Phylogenomics and the evolution of hemipteroid insects.</title>
        <authorList>
            <person name="Johnson K.P."/>
            <person name="Dietrich C.H."/>
            <person name="Friedrich F."/>
            <person name="Beutel R.G."/>
            <person name="Wipfler B."/>
            <person name="Peters R.S."/>
            <person name="Allen J.M."/>
            <person name="Petersen M."/>
            <person name="Donath A."/>
            <person name="Walden K.K."/>
            <person name="Kozlov A.M."/>
            <person name="Podsiadlowski L."/>
            <person name="Mayer C."/>
            <person name="Meusemann K."/>
            <person name="Vasilikopoulos A."/>
            <person name="Waterhouse R.M."/>
            <person name="Cameron S.L."/>
            <person name="Weirauch C."/>
            <person name="Swanson D.R."/>
            <person name="Percy D.M."/>
            <person name="Hardy N.B."/>
            <person name="Terry I."/>
            <person name="Liu S."/>
            <person name="Zhou X."/>
            <person name="Misof B."/>
            <person name="Robertson H.M."/>
            <person name="Yoshizawa K."/>
        </authorList>
    </citation>
    <scope>NUCLEOTIDE SEQUENCE</scope>
    <source>
        <tissue evidence="8">Whole organism</tissue>
    </source>
</reference>
<name>A0A6J1SVM1_FRAOC</name>
<evidence type="ECO:0000256" key="4">
    <source>
        <dbReference type="SAM" id="SignalP"/>
    </source>
</evidence>
<dbReference type="GO" id="GO:0008745">
    <property type="term" value="F:N-acetylmuramoyl-L-alanine amidase activity"/>
    <property type="evidence" value="ECO:0007669"/>
    <property type="project" value="InterPro"/>
</dbReference>
<reference evidence="8" key="2">
    <citation type="submission" date="2025-08" db="UniProtKB">
        <authorList>
            <consortium name="RefSeq"/>
        </authorList>
    </citation>
    <scope>IDENTIFICATION</scope>
    <source>
        <tissue evidence="8">Whole organism</tissue>
    </source>
</reference>
<evidence type="ECO:0000256" key="3">
    <source>
        <dbReference type="ARBA" id="ARBA00022859"/>
    </source>
</evidence>
<protein>
    <submittedName>
        <fullName evidence="8">Peptidoglycan-recognition protein LB-like</fullName>
    </submittedName>
</protein>
<dbReference type="PANTHER" id="PTHR11022">
    <property type="entry name" value="PEPTIDOGLYCAN RECOGNITION PROTEIN"/>
    <property type="match status" value="1"/>
</dbReference>
<evidence type="ECO:0000313" key="7">
    <source>
        <dbReference type="Proteomes" id="UP000504606"/>
    </source>
</evidence>
<dbReference type="FunFam" id="3.40.80.10:FF:000001">
    <property type="entry name" value="Peptidoglycan recognition protein 1"/>
    <property type="match status" value="1"/>
</dbReference>
<dbReference type="Pfam" id="PF01510">
    <property type="entry name" value="Amidase_2"/>
    <property type="match status" value="1"/>
</dbReference>
<dbReference type="InterPro" id="IPR006619">
    <property type="entry name" value="PGRP_domain_met/bac"/>
</dbReference>
<evidence type="ECO:0000313" key="8">
    <source>
        <dbReference type="RefSeq" id="XP_026284927.1"/>
    </source>
</evidence>
<evidence type="ECO:0000256" key="1">
    <source>
        <dbReference type="ARBA" id="ARBA00007553"/>
    </source>
</evidence>
<dbReference type="CDD" id="cd06583">
    <property type="entry name" value="PGRP"/>
    <property type="match status" value="1"/>
</dbReference>